<dbReference type="HAMAP" id="MF_00942">
    <property type="entry name" value="Nth"/>
    <property type="match status" value="1"/>
</dbReference>
<dbReference type="EMBL" id="CP002543">
    <property type="protein sequence ID" value="ADY73064.1"/>
    <property type="molecule type" value="Genomic_DNA"/>
</dbReference>
<sequence length="218" mass="25051">MKDDSIHDIVKILRKETKKWNTPIVSLMSQTERDPFKILIATVLSLRTKDEITAKAANKLFQVADNPYDMLKLKEEEIASLIYPVGFYRRKAKNIKEICKVLIEKYNGKVPDEIDELLKLPGVGRKTANLVVTLGYGKPGICVDTHVHRISNRLGYVNTKTPEETEFALREKLPKDYWIEINDLLVSLGQHICHPTSPKCSQCPIEKYCDKRDVKRSR</sequence>
<dbReference type="InterPro" id="IPR011257">
    <property type="entry name" value="DNA_glycosylase"/>
</dbReference>
<evidence type="ECO:0000256" key="6">
    <source>
        <dbReference type="ARBA" id="ARBA00023004"/>
    </source>
</evidence>
<dbReference type="HOGENOM" id="CLU_012862_3_4_0"/>
<evidence type="ECO:0000256" key="12">
    <source>
        <dbReference type="HAMAP-Rule" id="MF_00942"/>
    </source>
</evidence>
<keyword evidence="6 12" id="KW-0408">Iron</keyword>
<evidence type="ECO:0000256" key="10">
    <source>
        <dbReference type="ARBA" id="ARBA00023239"/>
    </source>
</evidence>
<dbReference type="SUPFAM" id="SSF48150">
    <property type="entry name" value="DNA-glycosylase"/>
    <property type="match status" value="1"/>
</dbReference>
<evidence type="ECO:0000313" key="15">
    <source>
        <dbReference type="Proteomes" id="UP000007102"/>
    </source>
</evidence>
<evidence type="ECO:0000256" key="4">
    <source>
        <dbReference type="ARBA" id="ARBA00022763"/>
    </source>
</evidence>
<dbReference type="PROSITE" id="PS01155">
    <property type="entry name" value="ENDONUCLEASE_III_2"/>
    <property type="match status" value="1"/>
</dbReference>
<dbReference type="Proteomes" id="UP000007102">
    <property type="component" value="Chromosome"/>
</dbReference>
<evidence type="ECO:0000256" key="8">
    <source>
        <dbReference type="ARBA" id="ARBA00023125"/>
    </source>
</evidence>
<evidence type="ECO:0000256" key="1">
    <source>
        <dbReference type="ARBA" id="ARBA00008343"/>
    </source>
</evidence>
<dbReference type="AlphaFoldDB" id="F0S2J2"/>
<dbReference type="PIRSF" id="PIRSF001435">
    <property type="entry name" value="Nth"/>
    <property type="match status" value="1"/>
</dbReference>
<accession>F0S2J2</accession>
<organism evidence="14 15">
    <name type="scientific">Desulfurobacterium thermolithotrophum (strain DSM 11699 / BSA)</name>
    <dbReference type="NCBI Taxonomy" id="868864"/>
    <lineage>
        <taxon>Bacteria</taxon>
        <taxon>Pseudomonadati</taxon>
        <taxon>Aquificota</taxon>
        <taxon>Aquificia</taxon>
        <taxon>Desulfurobacteriales</taxon>
        <taxon>Desulfurobacteriaceae</taxon>
        <taxon>Desulfurobacterium</taxon>
    </lineage>
</organism>
<keyword evidence="15" id="KW-1185">Reference proteome</keyword>
<reference evidence="15" key="2">
    <citation type="submission" date="2011-02" db="EMBL/GenBank/DDBJ databases">
        <title>The complete genome of Desulfurobacterium thermolithotrophum DSM 11699.</title>
        <authorList>
            <consortium name="US DOE Joint Genome Institute (JGI-PGF)"/>
            <person name="Lucas S."/>
            <person name="Copeland A."/>
            <person name="Lapidus A."/>
            <person name="Bruce D."/>
            <person name="Goodwin L."/>
            <person name="Pitluck S."/>
            <person name="Kyrpides N."/>
            <person name="Mavromatis K."/>
            <person name="Pagani I."/>
            <person name="Ivanova N."/>
            <person name="Mikhailova N."/>
            <person name="Daligault H."/>
            <person name="Detter J.C."/>
            <person name="Tapia R."/>
            <person name="Han C."/>
            <person name="Land M."/>
            <person name="Hauser L."/>
            <person name="Markowitz V."/>
            <person name="Cheng J.-F."/>
            <person name="Hugenholtz P."/>
            <person name="Woyke T."/>
            <person name="Wu D."/>
            <person name="Spring S."/>
            <person name="Brambilla E."/>
            <person name="Klenk H.-P."/>
            <person name="Eisen J.A."/>
        </authorList>
    </citation>
    <scope>NUCLEOTIDE SEQUENCE [LARGE SCALE GENOMIC DNA]</scope>
    <source>
        <strain evidence="15">DSM 11699 / BSA</strain>
    </source>
</reference>
<dbReference type="InterPro" id="IPR000445">
    <property type="entry name" value="HhH_motif"/>
</dbReference>
<dbReference type="CDD" id="cd00056">
    <property type="entry name" value="ENDO3c"/>
    <property type="match status" value="1"/>
</dbReference>
<feature type="domain" description="HhH-GPD" evidence="13">
    <location>
        <begin position="44"/>
        <end position="191"/>
    </location>
</feature>
<dbReference type="FunCoup" id="F0S2J2">
    <property type="interactions" value="294"/>
</dbReference>
<keyword evidence="2 12" id="KW-0004">4Fe-4S</keyword>
<proteinExistence type="inferred from homology"/>
<keyword evidence="4 12" id="KW-0227">DNA damage</keyword>
<dbReference type="PANTHER" id="PTHR43286:SF1">
    <property type="entry name" value="ENDONUCLEASE III-LIKE PROTEIN 1"/>
    <property type="match status" value="1"/>
</dbReference>
<evidence type="ECO:0000256" key="2">
    <source>
        <dbReference type="ARBA" id="ARBA00022485"/>
    </source>
</evidence>
<keyword evidence="5 12" id="KW-0378">Hydrolase</keyword>
<dbReference type="FunFam" id="1.10.340.30:FF:000001">
    <property type="entry name" value="Endonuclease III"/>
    <property type="match status" value="1"/>
</dbReference>
<dbReference type="GO" id="GO:0000703">
    <property type="term" value="F:oxidized pyrimidine nucleobase lesion DNA N-glycosylase activity"/>
    <property type="evidence" value="ECO:0007669"/>
    <property type="project" value="TreeGrafter"/>
</dbReference>
<dbReference type="FunFam" id="1.10.1670.10:FF:000001">
    <property type="entry name" value="Endonuclease III"/>
    <property type="match status" value="1"/>
</dbReference>
<feature type="binding site" evidence="12">
    <location>
        <position position="203"/>
    </location>
    <ligand>
        <name>[4Fe-4S] cluster</name>
        <dbReference type="ChEBI" id="CHEBI:49883"/>
    </ligand>
</feature>
<evidence type="ECO:0000256" key="9">
    <source>
        <dbReference type="ARBA" id="ARBA00023204"/>
    </source>
</evidence>
<dbReference type="KEGG" id="dte:Dester_0409"/>
<evidence type="ECO:0000313" key="14">
    <source>
        <dbReference type="EMBL" id="ADY73064.1"/>
    </source>
</evidence>
<keyword evidence="10 12" id="KW-0456">Lyase</keyword>
<evidence type="ECO:0000259" key="13">
    <source>
        <dbReference type="SMART" id="SM00478"/>
    </source>
</evidence>
<dbReference type="PANTHER" id="PTHR43286">
    <property type="entry name" value="ENDONUCLEASE III-LIKE PROTEIN 1"/>
    <property type="match status" value="1"/>
</dbReference>
<dbReference type="SMART" id="SM00478">
    <property type="entry name" value="ENDO3c"/>
    <property type="match status" value="1"/>
</dbReference>
<dbReference type="InterPro" id="IPR004036">
    <property type="entry name" value="Endonuclease-III-like_CS2"/>
</dbReference>
<evidence type="ECO:0000256" key="3">
    <source>
        <dbReference type="ARBA" id="ARBA00022723"/>
    </source>
</evidence>
<comment type="catalytic activity">
    <reaction evidence="12">
        <text>2'-deoxyribonucleotide-(2'-deoxyribose 5'-phosphate)-2'-deoxyribonucleotide-DNA = a 3'-end 2'-deoxyribonucleotide-(2,3-dehydro-2,3-deoxyribose 5'-phosphate)-DNA + a 5'-end 5'-phospho-2'-deoxyribonucleoside-DNA + H(+)</text>
        <dbReference type="Rhea" id="RHEA:66592"/>
        <dbReference type="Rhea" id="RHEA-COMP:13180"/>
        <dbReference type="Rhea" id="RHEA-COMP:16897"/>
        <dbReference type="Rhea" id="RHEA-COMP:17067"/>
        <dbReference type="ChEBI" id="CHEBI:15378"/>
        <dbReference type="ChEBI" id="CHEBI:136412"/>
        <dbReference type="ChEBI" id="CHEBI:157695"/>
        <dbReference type="ChEBI" id="CHEBI:167181"/>
        <dbReference type="EC" id="4.2.99.18"/>
    </reaction>
</comment>
<dbReference type="InterPro" id="IPR023170">
    <property type="entry name" value="HhH_base_excis_C"/>
</dbReference>
<feature type="binding site" evidence="12">
    <location>
        <position position="209"/>
    </location>
    <ligand>
        <name>[4Fe-4S] cluster</name>
        <dbReference type="ChEBI" id="CHEBI:49883"/>
    </ligand>
</feature>
<name>F0S2J2_DESTD</name>
<evidence type="ECO:0000256" key="5">
    <source>
        <dbReference type="ARBA" id="ARBA00022801"/>
    </source>
</evidence>
<dbReference type="STRING" id="868864.Dester_0409"/>
<evidence type="ECO:0000256" key="7">
    <source>
        <dbReference type="ARBA" id="ARBA00023014"/>
    </source>
</evidence>
<dbReference type="GO" id="GO:0006289">
    <property type="term" value="P:nucleotide-excision repair"/>
    <property type="evidence" value="ECO:0007669"/>
    <property type="project" value="TreeGrafter"/>
</dbReference>
<comment type="cofactor">
    <cofactor evidence="12">
        <name>[4Fe-4S] cluster</name>
        <dbReference type="ChEBI" id="CHEBI:49883"/>
    </cofactor>
    <text evidence="12">Binds 1 [4Fe-4S] cluster.</text>
</comment>
<dbReference type="Gene3D" id="1.10.340.30">
    <property type="entry name" value="Hypothetical protein, domain 2"/>
    <property type="match status" value="1"/>
</dbReference>
<keyword evidence="11 12" id="KW-0326">Glycosidase</keyword>
<dbReference type="GO" id="GO:0006285">
    <property type="term" value="P:base-excision repair, AP site formation"/>
    <property type="evidence" value="ECO:0007669"/>
    <property type="project" value="TreeGrafter"/>
</dbReference>
<comment type="function">
    <text evidence="12">DNA repair enzyme that has both DNA N-glycosylase activity and AP-lyase activity. The DNA N-glycosylase activity releases various damaged pyrimidines from DNA by cleaving the N-glycosidic bond, leaving an AP (apurinic/apyrimidinic) site. The AP-lyase activity cleaves the phosphodiester bond 3' to the AP site by a beta-elimination, leaving a 3'-terminal unsaturated sugar and a product with a terminal 5'-phosphate.</text>
</comment>
<keyword evidence="3 12" id="KW-0479">Metal-binding</keyword>
<feature type="binding site" evidence="12">
    <location>
        <position position="193"/>
    </location>
    <ligand>
        <name>[4Fe-4S] cluster</name>
        <dbReference type="ChEBI" id="CHEBI:49883"/>
    </ligand>
</feature>
<dbReference type="Pfam" id="PF00730">
    <property type="entry name" value="HhH-GPD"/>
    <property type="match status" value="1"/>
</dbReference>
<feature type="binding site" evidence="12">
    <location>
        <position position="200"/>
    </location>
    <ligand>
        <name>[4Fe-4S] cluster</name>
        <dbReference type="ChEBI" id="CHEBI:49883"/>
    </ligand>
</feature>
<dbReference type="InterPro" id="IPR003265">
    <property type="entry name" value="HhH-GPD_domain"/>
</dbReference>
<dbReference type="RefSeq" id="WP_013638022.1">
    <property type="nucleotide sequence ID" value="NC_015185.1"/>
</dbReference>
<dbReference type="Gene3D" id="1.10.1670.10">
    <property type="entry name" value="Helix-hairpin-Helix base-excision DNA repair enzymes (C-terminal)"/>
    <property type="match status" value="1"/>
</dbReference>
<dbReference type="InterPro" id="IPR005759">
    <property type="entry name" value="Nth"/>
</dbReference>
<dbReference type="Pfam" id="PF00633">
    <property type="entry name" value="HHH"/>
    <property type="match status" value="1"/>
</dbReference>
<dbReference type="SMART" id="SM00525">
    <property type="entry name" value="FES"/>
    <property type="match status" value="1"/>
</dbReference>
<comment type="similarity">
    <text evidence="1 12">Belongs to the Nth/MutY family.</text>
</comment>
<dbReference type="PROSITE" id="PS00764">
    <property type="entry name" value="ENDONUCLEASE_III_1"/>
    <property type="match status" value="1"/>
</dbReference>
<dbReference type="GO" id="GO:0140078">
    <property type="term" value="F:class I DNA-(apurinic or apyrimidinic site) endonuclease activity"/>
    <property type="evidence" value="ECO:0007669"/>
    <property type="project" value="UniProtKB-EC"/>
</dbReference>
<dbReference type="eggNOG" id="COG0177">
    <property type="taxonomic scope" value="Bacteria"/>
</dbReference>
<dbReference type="GO" id="GO:0051539">
    <property type="term" value="F:4 iron, 4 sulfur cluster binding"/>
    <property type="evidence" value="ECO:0007669"/>
    <property type="project" value="UniProtKB-UniRule"/>
</dbReference>
<dbReference type="OrthoDB" id="9800977at2"/>
<dbReference type="InterPro" id="IPR003651">
    <property type="entry name" value="Endonuclease3_FeS-loop_motif"/>
</dbReference>
<keyword evidence="7 12" id="KW-0411">Iron-sulfur</keyword>
<dbReference type="GO" id="GO:0003677">
    <property type="term" value="F:DNA binding"/>
    <property type="evidence" value="ECO:0007669"/>
    <property type="project" value="UniProtKB-UniRule"/>
</dbReference>
<gene>
    <name evidence="12" type="primary">nth</name>
    <name evidence="14" type="ordered locus">Dester_0409</name>
</gene>
<keyword evidence="9 12" id="KW-0234">DNA repair</keyword>
<reference evidence="14 15" key="1">
    <citation type="journal article" date="2011" name="Stand. Genomic Sci.">
        <title>Complete genome sequence of the thermophilic sulfur-reducer Desulfurobacterium thermolithotrophum type strain (BSA(T)) from a deep-sea hydrothermal vent.</title>
        <authorList>
            <person name="Goker M."/>
            <person name="Daligault H."/>
            <person name="Mwirichia R."/>
            <person name="Lapidus A."/>
            <person name="Lucas S."/>
            <person name="Deshpande S."/>
            <person name="Pagani I."/>
            <person name="Tapia R."/>
            <person name="Cheng J.F."/>
            <person name="Goodwin L."/>
            <person name="Pitluck S."/>
            <person name="Liolios K."/>
            <person name="Ivanova N."/>
            <person name="Mavromatis K."/>
            <person name="Mikhailova N."/>
            <person name="Pati A."/>
            <person name="Chen A."/>
            <person name="Palaniappan K."/>
            <person name="Han C."/>
            <person name="Land M."/>
            <person name="Hauser L."/>
            <person name="Pan C."/>
            <person name="Brambilla E.M."/>
            <person name="Rohde M."/>
            <person name="Spring S."/>
            <person name="Sikorski J."/>
            <person name="Wirth R."/>
            <person name="Detter J.C."/>
            <person name="Woyke T."/>
            <person name="Bristow J."/>
            <person name="Eisen J.A."/>
            <person name="Markowitz V."/>
            <person name="Hugenholtz P."/>
            <person name="Kyrpides N.C."/>
            <person name="Klenk H.P."/>
        </authorList>
    </citation>
    <scope>NUCLEOTIDE SEQUENCE [LARGE SCALE GENOMIC DNA]</scope>
    <source>
        <strain evidence="15">DSM 11699 / BSA</strain>
    </source>
</reference>
<dbReference type="InterPro" id="IPR004035">
    <property type="entry name" value="Endouclease-III_FeS-bd_BS"/>
</dbReference>
<dbReference type="InParanoid" id="F0S2J2"/>
<dbReference type="EC" id="4.2.99.18" evidence="12"/>
<keyword evidence="8 12" id="KW-0238">DNA-binding</keyword>
<evidence type="ECO:0000256" key="11">
    <source>
        <dbReference type="ARBA" id="ARBA00023295"/>
    </source>
</evidence>
<protein>
    <recommendedName>
        <fullName evidence="12">Endonuclease III</fullName>
        <ecNumber evidence="12">4.2.99.18</ecNumber>
    </recommendedName>
    <alternativeName>
        <fullName evidence="12">DNA-(apurinic or apyrimidinic site) lyase</fullName>
    </alternativeName>
</protein>
<dbReference type="GO" id="GO:0046872">
    <property type="term" value="F:metal ion binding"/>
    <property type="evidence" value="ECO:0007669"/>
    <property type="project" value="UniProtKB-KW"/>
</dbReference>